<dbReference type="RefSeq" id="WP_013603131.1">
    <property type="nucleotide sequence ID" value="NC_015147.1"/>
</dbReference>
<proteinExistence type="predicted"/>
<organism evidence="3 4">
    <name type="scientific">Pseudarthrobacter phenanthrenivorans (strain DSM 18606 / JCM 16027 / LMG 23796 / Sphe3)</name>
    <name type="common">Arthrobacter phenanthrenivorans</name>
    <dbReference type="NCBI Taxonomy" id="930171"/>
    <lineage>
        <taxon>Bacteria</taxon>
        <taxon>Bacillati</taxon>
        <taxon>Actinomycetota</taxon>
        <taxon>Actinomycetes</taxon>
        <taxon>Micrococcales</taxon>
        <taxon>Micrococcaceae</taxon>
        <taxon>Pseudarthrobacter</taxon>
    </lineage>
</organism>
<keyword evidence="2" id="KW-1133">Transmembrane helix</keyword>
<evidence type="ECO:0000256" key="1">
    <source>
        <dbReference type="SAM" id="MobiDB-lite"/>
    </source>
</evidence>
<evidence type="ECO:0000313" key="4">
    <source>
        <dbReference type="Proteomes" id="UP000008639"/>
    </source>
</evidence>
<feature type="transmembrane region" description="Helical" evidence="2">
    <location>
        <begin position="91"/>
        <end position="113"/>
    </location>
</feature>
<reference evidence="4" key="1">
    <citation type="journal article" date="2011" name="Stand. Genomic Sci.">
        <title>Complete genome sequence of Arthrobacter phenanthrenivorans type strain (Sphe3).</title>
        <authorList>
            <person name="Kallimanis A."/>
            <person name="Labutti K.M."/>
            <person name="Lapidus A."/>
            <person name="Clum A."/>
            <person name="Lykidis A."/>
            <person name="Mavromatis K."/>
            <person name="Pagani I."/>
            <person name="Liolios K."/>
            <person name="Ivanova N."/>
            <person name="Goodwin L."/>
            <person name="Pitluck S."/>
            <person name="Chen A."/>
            <person name="Palaniappan K."/>
            <person name="Markowitz V."/>
            <person name="Bristow J."/>
            <person name="Velentzas A.D."/>
            <person name="Perisynakis A."/>
            <person name="Ouzounis C.C."/>
            <person name="Kyrpides N.C."/>
            <person name="Koukkou A.I."/>
            <person name="Drainas C."/>
        </authorList>
    </citation>
    <scope>NUCLEOTIDE SEQUENCE [LARGE SCALE GENOMIC DNA]</scope>
    <source>
        <strain evidence="4">DSM 18606 / JCM 16027 / LMG 23796 / Sphe3</strain>
        <plasmid evidence="4">Plasmid pASPHE302</plasmid>
    </source>
</reference>
<feature type="transmembrane region" description="Helical" evidence="2">
    <location>
        <begin position="62"/>
        <end position="84"/>
    </location>
</feature>
<dbReference type="EMBL" id="CP002381">
    <property type="protein sequence ID" value="ADX75273.1"/>
    <property type="molecule type" value="Genomic_DNA"/>
</dbReference>
<dbReference type="Proteomes" id="UP000008639">
    <property type="component" value="Plasmid pASPHE302"/>
</dbReference>
<gene>
    <name evidence="3" type="ordered locus">Asphe3_42080</name>
</gene>
<dbReference type="HOGENOM" id="CLU_2033284_0_0_11"/>
<keyword evidence="2" id="KW-0812">Transmembrane</keyword>
<dbReference type="KEGG" id="apn:Asphe3_42080"/>
<sequence>MSPDGATSPADEPEPGAELTENLVPGSNDGYITEDVVPEAKEVFKNPTIPEPTHTDKTRRTLALGILGALILVYLGIFVCFLLTDMPMEKFTAAIAGASGLQALAAAAVGFYYGRGHHNHD</sequence>
<protein>
    <submittedName>
        <fullName evidence="3">Uncharacterized protein</fullName>
    </submittedName>
</protein>
<geneLocation type="plasmid" evidence="3 4">
    <name>pASPHE302</name>
</geneLocation>
<accession>F0MCL7</accession>
<evidence type="ECO:0000256" key="2">
    <source>
        <dbReference type="SAM" id="Phobius"/>
    </source>
</evidence>
<keyword evidence="2" id="KW-0472">Membrane</keyword>
<feature type="region of interest" description="Disordered" evidence="1">
    <location>
        <begin position="1"/>
        <end position="28"/>
    </location>
</feature>
<name>F0MCL7_PSEPM</name>
<keyword evidence="3" id="KW-0614">Plasmid</keyword>
<dbReference type="AlphaFoldDB" id="F0MCL7"/>
<evidence type="ECO:0000313" key="3">
    <source>
        <dbReference type="EMBL" id="ADX75273.1"/>
    </source>
</evidence>